<keyword evidence="2" id="KW-0812">Transmembrane</keyword>
<feature type="transmembrane region" description="Helical" evidence="2">
    <location>
        <begin position="343"/>
        <end position="370"/>
    </location>
</feature>
<feature type="region of interest" description="Disordered" evidence="1">
    <location>
        <begin position="412"/>
        <end position="451"/>
    </location>
</feature>
<accession>A0AAW5JH00</accession>
<evidence type="ECO:0000313" key="3">
    <source>
        <dbReference type="EMBL" id="MCQ4769311.1"/>
    </source>
</evidence>
<feature type="transmembrane region" description="Helical" evidence="2">
    <location>
        <begin position="178"/>
        <end position="198"/>
    </location>
</feature>
<dbReference type="EMBL" id="JANFYS010000002">
    <property type="protein sequence ID" value="MCQ4769311.1"/>
    <property type="molecule type" value="Genomic_DNA"/>
</dbReference>
<organism evidence="3 4">
    <name type="scientific">Intestinimonas massiliensis</name>
    <name type="common">ex Afouda et al. 2020</name>
    <dbReference type="NCBI Taxonomy" id="1673721"/>
    <lineage>
        <taxon>Bacteria</taxon>
        <taxon>Bacillati</taxon>
        <taxon>Bacillota</taxon>
        <taxon>Clostridia</taxon>
        <taxon>Eubacteriales</taxon>
        <taxon>Intestinimonas</taxon>
    </lineage>
</organism>
<dbReference type="Pfam" id="PF07613">
    <property type="entry name" value="DUF1576"/>
    <property type="match status" value="2"/>
</dbReference>
<keyword evidence="2" id="KW-1133">Transmembrane helix</keyword>
<evidence type="ECO:0000313" key="4">
    <source>
        <dbReference type="Proteomes" id="UP001204562"/>
    </source>
</evidence>
<comment type="caution">
    <text evidence="3">The sequence shown here is derived from an EMBL/GenBank/DDBJ whole genome shotgun (WGS) entry which is preliminary data.</text>
</comment>
<feature type="transmembrane region" description="Helical" evidence="2">
    <location>
        <begin position="48"/>
        <end position="75"/>
    </location>
</feature>
<feature type="transmembrane region" description="Helical" evidence="2">
    <location>
        <begin position="219"/>
        <end position="243"/>
    </location>
</feature>
<feature type="transmembrane region" description="Helical" evidence="2">
    <location>
        <begin position="296"/>
        <end position="312"/>
    </location>
</feature>
<protein>
    <submittedName>
        <fullName evidence="3">DUF1576 domain-containing protein</fullName>
    </submittedName>
</protein>
<feature type="transmembrane region" description="Helical" evidence="2">
    <location>
        <begin position="390"/>
        <end position="408"/>
    </location>
</feature>
<dbReference type="InterPro" id="IPR011470">
    <property type="entry name" value="DUF1576"/>
</dbReference>
<keyword evidence="2" id="KW-0472">Membrane</keyword>
<dbReference type="RefSeq" id="WP_256303116.1">
    <property type="nucleotide sequence ID" value="NZ_JANFYS010000002.1"/>
</dbReference>
<gene>
    <name evidence="3" type="ORF">NE579_02375</name>
</gene>
<evidence type="ECO:0000256" key="2">
    <source>
        <dbReference type="SAM" id="Phobius"/>
    </source>
</evidence>
<evidence type="ECO:0000256" key="1">
    <source>
        <dbReference type="SAM" id="MobiDB-lite"/>
    </source>
</evidence>
<feature type="transmembrane region" description="Helical" evidence="2">
    <location>
        <begin position="82"/>
        <end position="101"/>
    </location>
</feature>
<feature type="transmembrane region" description="Helical" evidence="2">
    <location>
        <begin position="121"/>
        <end position="143"/>
    </location>
</feature>
<feature type="compositionally biased region" description="Basic and acidic residues" evidence="1">
    <location>
        <begin position="412"/>
        <end position="444"/>
    </location>
</feature>
<sequence>MRYQKMYKFILLFIAAELLTAVILDHPANILPGLVKIITMQDVLITDYVQIAGPGAALVNSALVTLVSTVILYLCKDPLNGFTIALIGLMSGFSLFGKNIANIWPIILGTWTYARRRREPFGQHVNVALMATALSPLISYMALGSQHANLLVGVLMGMVIGGVLPSLSAYTYKVQNGMNLYNMGFACGMLAMMIVPILTAAGDSPEKVMYWATGYNAKFTAALCILCGVLIFSGLFLCGKPAWAAWAGYRRLLLTSGRAPSDYLRMFGAAPVLINMGVNGLVATAYILLIGGNLNGATLGGILTVIGFSAYGKHAANILPVMCGVSLGGTFLHYNVNSPALQLAGLFGTTLAPIAGVFGWPYGVLAGFLHSAVVLQAGVVHMGVNLYNNGFSGGLVAIVLYPTITAVARRRNPDLQQRDEARIFQEDSPEPTERDQPPDPEREPGPPQEFI</sequence>
<feature type="transmembrane region" description="Helical" evidence="2">
    <location>
        <begin position="263"/>
        <end position="289"/>
    </location>
</feature>
<dbReference type="Proteomes" id="UP001204562">
    <property type="component" value="Unassembled WGS sequence"/>
</dbReference>
<dbReference type="AlphaFoldDB" id="A0AAW5JH00"/>
<reference evidence="3" key="1">
    <citation type="submission" date="2022-06" db="EMBL/GenBank/DDBJ databases">
        <title>Isolation of gut microbiota from human fecal samples.</title>
        <authorList>
            <person name="Pamer E.G."/>
            <person name="Barat B."/>
            <person name="Waligurski E."/>
            <person name="Medina S."/>
            <person name="Paddock L."/>
            <person name="Mostad J."/>
        </authorList>
    </citation>
    <scope>NUCLEOTIDE SEQUENCE</scope>
    <source>
        <strain evidence="3">DFI.9.91</strain>
    </source>
</reference>
<feature type="transmembrane region" description="Helical" evidence="2">
    <location>
        <begin position="318"/>
        <end position="336"/>
    </location>
</feature>
<name>A0AAW5JH00_9FIRM</name>
<proteinExistence type="predicted"/>
<feature type="transmembrane region" description="Helical" evidence="2">
    <location>
        <begin position="150"/>
        <end position="172"/>
    </location>
</feature>